<evidence type="ECO:0000313" key="5">
    <source>
        <dbReference type="Proteomes" id="UP000825935"/>
    </source>
</evidence>
<evidence type="ECO:0000259" key="3">
    <source>
        <dbReference type="PROSITE" id="PS50089"/>
    </source>
</evidence>
<keyword evidence="1" id="KW-0862">Zinc</keyword>
<accession>A0A8T2S9F1</accession>
<dbReference type="EMBL" id="CM035427">
    <property type="protein sequence ID" value="KAH7307639.1"/>
    <property type="molecule type" value="Genomic_DNA"/>
</dbReference>
<sequence length="222" mass="24702">MTDEGGISVPPCSGPCQPSPQLQLYQTIIFATPVIFALLLLILFCLLYIRRRQSTQLTVGGRMQFVARGFFPSPVHDHGLSKSFRERLPVMQFDERFAASSKENQCVVCLSEYEVNDKLLQLPVCKHSFHDCCIDAWLEKNTTCPICRSSLLQGENIGRGFIGAPEVSSQWERRVAINDFRETIQQIPAAGVVNVPGNSTDAIDFGNASLISNNHSINIERS</sequence>
<organism evidence="4 5">
    <name type="scientific">Ceratopteris richardii</name>
    <name type="common">Triangle waterfern</name>
    <dbReference type="NCBI Taxonomy" id="49495"/>
    <lineage>
        <taxon>Eukaryota</taxon>
        <taxon>Viridiplantae</taxon>
        <taxon>Streptophyta</taxon>
        <taxon>Embryophyta</taxon>
        <taxon>Tracheophyta</taxon>
        <taxon>Polypodiopsida</taxon>
        <taxon>Polypodiidae</taxon>
        <taxon>Polypodiales</taxon>
        <taxon>Pteridineae</taxon>
        <taxon>Pteridaceae</taxon>
        <taxon>Parkerioideae</taxon>
        <taxon>Ceratopteris</taxon>
    </lineage>
</organism>
<dbReference type="InterPro" id="IPR053070">
    <property type="entry name" value="RING-type_E3_ubiquitin-ligase"/>
</dbReference>
<evidence type="ECO:0000313" key="4">
    <source>
        <dbReference type="EMBL" id="KAH7307639.1"/>
    </source>
</evidence>
<dbReference type="GO" id="GO:0008270">
    <property type="term" value="F:zinc ion binding"/>
    <property type="evidence" value="ECO:0007669"/>
    <property type="project" value="UniProtKB-KW"/>
</dbReference>
<dbReference type="PANTHER" id="PTHR47035">
    <property type="entry name" value="OS11G0150450 PROTEIN"/>
    <property type="match status" value="1"/>
</dbReference>
<dbReference type="PROSITE" id="PS50089">
    <property type="entry name" value="ZF_RING_2"/>
    <property type="match status" value="1"/>
</dbReference>
<dbReference type="CDD" id="cd16461">
    <property type="entry name" value="RING-H2_EL5-like"/>
    <property type="match status" value="1"/>
</dbReference>
<evidence type="ECO:0000256" key="1">
    <source>
        <dbReference type="PROSITE-ProRule" id="PRU00175"/>
    </source>
</evidence>
<keyword evidence="2" id="KW-0812">Transmembrane</keyword>
<gene>
    <name evidence="4" type="ORF">KP509_22G069900</name>
</gene>
<keyword evidence="2" id="KW-1133">Transmembrane helix</keyword>
<keyword evidence="2" id="KW-0472">Membrane</keyword>
<dbReference type="Pfam" id="PF13639">
    <property type="entry name" value="zf-RING_2"/>
    <property type="match status" value="1"/>
</dbReference>
<dbReference type="OMA" id="DCCIDAW"/>
<reference evidence="4" key="1">
    <citation type="submission" date="2021-08" db="EMBL/GenBank/DDBJ databases">
        <title>WGS assembly of Ceratopteris richardii.</title>
        <authorList>
            <person name="Marchant D.B."/>
            <person name="Chen G."/>
            <person name="Jenkins J."/>
            <person name="Shu S."/>
            <person name="Leebens-Mack J."/>
            <person name="Grimwood J."/>
            <person name="Schmutz J."/>
            <person name="Soltis P."/>
            <person name="Soltis D."/>
            <person name="Chen Z.-H."/>
        </authorList>
    </citation>
    <scope>NUCLEOTIDE SEQUENCE</scope>
    <source>
        <strain evidence="4">Whitten #5841</strain>
        <tissue evidence="4">Leaf</tissue>
    </source>
</reference>
<keyword evidence="1" id="KW-0479">Metal-binding</keyword>
<comment type="caution">
    <text evidence="4">The sequence shown here is derived from an EMBL/GenBank/DDBJ whole genome shotgun (WGS) entry which is preliminary data.</text>
</comment>
<dbReference type="SMART" id="SM00184">
    <property type="entry name" value="RING"/>
    <property type="match status" value="1"/>
</dbReference>
<evidence type="ECO:0000256" key="2">
    <source>
        <dbReference type="SAM" id="Phobius"/>
    </source>
</evidence>
<keyword evidence="1" id="KW-0863">Zinc-finger</keyword>
<dbReference type="Gene3D" id="3.30.40.10">
    <property type="entry name" value="Zinc/RING finger domain, C3HC4 (zinc finger)"/>
    <property type="match status" value="1"/>
</dbReference>
<protein>
    <recommendedName>
        <fullName evidence="3">RING-type domain-containing protein</fullName>
    </recommendedName>
</protein>
<feature type="domain" description="RING-type" evidence="3">
    <location>
        <begin position="106"/>
        <end position="148"/>
    </location>
</feature>
<dbReference type="OrthoDB" id="8062037at2759"/>
<proteinExistence type="predicted"/>
<dbReference type="SUPFAM" id="SSF57850">
    <property type="entry name" value="RING/U-box"/>
    <property type="match status" value="1"/>
</dbReference>
<dbReference type="InterPro" id="IPR013083">
    <property type="entry name" value="Znf_RING/FYVE/PHD"/>
</dbReference>
<dbReference type="Proteomes" id="UP000825935">
    <property type="component" value="Chromosome 22"/>
</dbReference>
<dbReference type="AlphaFoldDB" id="A0A8T2S9F1"/>
<dbReference type="InterPro" id="IPR001841">
    <property type="entry name" value="Znf_RING"/>
</dbReference>
<feature type="transmembrane region" description="Helical" evidence="2">
    <location>
        <begin position="28"/>
        <end position="49"/>
    </location>
</feature>
<dbReference type="PANTHER" id="PTHR47035:SF3">
    <property type="entry name" value="OS11G0150450 PROTEIN"/>
    <property type="match status" value="1"/>
</dbReference>
<keyword evidence="5" id="KW-1185">Reference proteome</keyword>
<name>A0A8T2S9F1_CERRI</name>